<dbReference type="Gramene" id="PSR98186">
    <property type="protein sequence ID" value="PSR98186"/>
    <property type="gene ID" value="CEY00_Acc24784"/>
</dbReference>
<gene>
    <name evidence="1" type="ORF">CEY00_Acc24784</name>
</gene>
<keyword evidence="2" id="KW-1185">Reference proteome</keyword>
<comment type="caution">
    <text evidence="1">The sequence shown here is derived from an EMBL/GenBank/DDBJ whole genome shotgun (WGS) entry which is preliminary data.</text>
</comment>
<dbReference type="AlphaFoldDB" id="A0A2R6PWP1"/>
<evidence type="ECO:0000313" key="1">
    <source>
        <dbReference type="EMBL" id="PSR98186.1"/>
    </source>
</evidence>
<dbReference type="Proteomes" id="UP000241394">
    <property type="component" value="Chromosome LG22"/>
</dbReference>
<dbReference type="OrthoDB" id="10619245at2759"/>
<dbReference type="EMBL" id="NKQK01000022">
    <property type="protein sequence ID" value="PSR98186.1"/>
    <property type="molecule type" value="Genomic_DNA"/>
</dbReference>
<reference evidence="2" key="2">
    <citation type="journal article" date="2018" name="BMC Genomics">
        <title>A manually annotated Actinidia chinensis var. chinensis (kiwifruit) genome highlights the challenges associated with draft genomes and gene prediction in plants.</title>
        <authorList>
            <person name="Pilkington S.M."/>
            <person name="Crowhurst R."/>
            <person name="Hilario E."/>
            <person name="Nardozza S."/>
            <person name="Fraser L."/>
            <person name="Peng Y."/>
            <person name="Gunaseelan K."/>
            <person name="Simpson R."/>
            <person name="Tahir J."/>
            <person name="Deroles S.C."/>
            <person name="Templeton K."/>
            <person name="Luo Z."/>
            <person name="Davy M."/>
            <person name="Cheng C."/>
            <person name="McNeilage M."/>
            <person name="Scaglione D."/>
            <person name="Liu Y."/>
            <person name="Zhang Q."/>
            <person name="Datson P."/>
            <person name="De Silva N."/>
            <person name="Gardiner S.E."/>
            <person name="Bassett H."/>
            <person name="Chagne D."/>
            <person name="McCallum J."/>
            <person name="Dzierzon H."/>
            <person name="Deng C."/>
            <person name="Wang Y.Y."/>
            <person name="Barron L."/>
            <person name="Manako K."/>
            <person name="Bowen J."/>
            <person name="Foster T.M."/>
            <person name="Erridge Z.A."/>
            <person name="Tiffin H."/>
            <person name="Waite C.N."/>
            <person name="Davies K.M."/>
            <person name="Grierson E.P."/>
            <person name="Laing W.A."/>
            <person name="Kirk R."/>
            <person name="Chen X."/>
            <person name="Wood M."/>
            <person name="Montefiori M."/>
            <person name="Brummell D.A."/>
            <person name="Schwinn K.E."/>
            <person name="Catanach A."/>
            <person name="Fullerton C."/>
            <person name="Li D."/>
            <person name="Meiyalaghan S."/>
            <person name="Nieuwenhuizen N."/>
            <person name="Read N."/>
            <person name="Prakash R."/>
            <person name="Hunter D."/>
            <person name="Zhang H."/>
            <person name="McKenzie M."/>
            <person name="Knabel M."/>
            <person name="Harris A."/>
            <person name="Allan A.C."/>
            <person name="Gleave A."/>
            <person name="Chen A."/>
            <person name="Janssen B.J."/>
            <person name="Plunkett B."/>
            <person name="Ampomah-Dwamena C."/>
            <person name="Voogd C."/>
            <person name="Leif D."/>
            <person name="Lafferty D."/>
            <person name="Souleyre E.J.F."/>
            <person name="Varkonyi-Gasic E."/>
            <person name="Gambi F."/>
            <person name="Hanley J."/>
            <person name="Yao J.L."/>
            <person name="Cheung J."/>
            <person name="David K.M."/>
            <person name="Warren B."/>
            <person name="Marsh K."/>
            <person name="Snowden K.C."/>
            <person name="Lin-Wang K."/>
            <person name="Brian L."/>
            <person name="Martinez-Sanchez M."/>
            <person name="Wang M."/>
            <person name="Ileperuma N."/>
            <person name="Macnee N."/>
            <person name="Campin R."/>
            <person name="McAtee P."/>
            <person name="Drummond R.S.M."/>
            <person name="Espley R.V."/>
            <person name="Ireland H.S."/>
            <person name="Wu R."/>
            <person name="Atkinson R.G."/>
            <person name="Karunairetnam S."/>
            <person name="Bulley S."/>
            <person name="Chunkath S."/>
            <person name="Hanley Z."/>
            <person name="Storey R."/>
            <person name="Thrimawithana A.H."/>
            <person name="Thomson S."/>
            <person name="David C."/>
            <person name="Testolin R."/>
            <person name="Huang H."/>
            <person name="Hellens R.P."/>
            <person name="Schaffer R.J."/>
        </authorList>
    </citation>
    <scope>NUCLEOTIDE SEQUENCE [LARGE SCALE GENOMIC DNA]</scope>
    <source>
        <strain evidence="2">cv. Red5</strain>
    </source>
</reference>
<accession>A0A2R6PWP1</accession>
<organism evidence="1 2">
    <name type="scientific">Actinidia chinensis var. chinensis</name>
    <name type="common">Chinese soft-hair kiwi</name>
    <dbReference type="NCBI Taxonomy" id="1590841"/>
    <lineage>
        <taxon>Eukaryota</taxon>
        <taxon>Viridiplantae</taxon>
        <taxon>Streptophyta</taxon>
        <taxon>Embryophyta</taxon>
        <taxon>Tracheophyta</taxon>
        <taxon>Spermatophyta</taxon>
        <taxon>Magnoliopsida</taxon>
        <taxon>eudicotyledons</taxon>
        <taxon>Gunneridae</taxon>
        <taxon>Pentapetalae</taxon>
        <taxon>asterids</taxon>
        <taxon>Ericales</taxon>
        <taxon>Actinidiaceae</taxon>
        <taxon>Actinidia</taxon>
    </lineage>
</organism>
<proteinExistence type="predicted"/>
<dbReference type="InParanoid" id="A0A2R6PWP1"/>
<name>A0A2R6PWP1_ACTCC</name>
<reference evidence="1 2" key="1">
    <citation type="submission" date="2017-07" db="EMBL/GenBank/DDBJ databases">
        <title>An improved, manually edited Actinidia chinensis var. chinensis (kiwifruit) genome highlights the challenges associated with draft genomes and gene prediction in plants.</title>
        <authorList>
            <person name="Pilkington S."/>
            <person name="Crowhurst R."/>
            <person name="Hilario E."/>
            <person name="Nardozza S."/>
            <person name="Fraser L."/>
            <person name="Peng Y."/>
            <person name="Gunaseelan K."/>
            <person name="Simpson R."/>
            <person name="Tahir J."/>
            <person name="Deroles S."/>
            <person name="Templeton K."/>
            <person name="Luo Z."/>
            <person name="Davy M."/>
            <person name="Cheng C."/>
            <person name="Mcneilage M."/>
            <person name="Scaglione D."/>
            <person name="Liu Y."/>
            <person name="Zhang Q."/>
            <person name="Datson P."/>
            <person name="De Silva N."/>
            <person name="Gardiner S."/>
            <person name="Bassett H."/>
            <person name="Chagne D."/>
            <person name="Mccallum J."/>
            <person name="Dzierzon H."/>
            <person name="Deng C."/>
            <person name="Wang Y.-Y."/>
            <person name="Barron N."/>
            <person name="Manako K."/>
            <person name="Bowen J."/>
            <person name="Foster T."/>
            <person name="Erridge Z."/>
            <person name="Tiffin H."/>
            <person name="Waite C."/>
            <person name="Davies K."/>
            <person name="Grierson E."/>
            <person name="Laing W."/>
            <person name="Kirk R."/>
            <person name="Chen X."/>
            <person name="Wood M."/>
            <person name="Montefiori M."/>
            <person name="Brummell D."/>
            <person name="Schwinn K."/>
            <person name="Catanach A."/>
            <person name="Fullerton C."/>
            <person name="Li D."/>
            <person name="Meiyalaghan S."/>
            <person name="Nieuwenhuizen N."/>
            <person name="Read N."/>
            <person name="Prakash R."/>
            <person name="Hunter D."/>
            <person name="Zhang H."/>
            <person name="Mckenzie M."/>
            <person name="Knabel M."/>
            <person name="Harris A."/>
            <person name="Allan A."/>
            <person name="Chen A."/>
            <person name="Janssen B."/>
            <person name="Plunkett B."/>
            <person name="Dwamena C."/>
            <person name="Voogd C."/>
            <person name="Leif D."/>
            <person name="Lafferty D."/>
            <person name="Souleyre E."/>
            <person name="Varkonyi-Gasic E."/>
            <person name="Gambi F."/>
            <person name="Hanley J."/>
            <person name="Yao J.-L."/>
            <person name="Cheung J."/>
            <person name="David K."/>
            <person name="Warren B."/>
            <person name="Marsh K."/>
            <person name="Snowden K."/>
            <person name="Lin-Wang K."/>
            <person name="Brian L."/>
            <person name="Martinez-Sanchez M."/>
            <person name="Wang M."/>
            <person name="Ileperuma N."/>
            <person name="Macnee N."/>
            <person name="Campin R."/>
            <person name="Mcatee P."/>
            <person name="Drummond R."/>
            <person name="Espley R."/>
            <person name="Ireland H."/>
            <person name="Wu R."/>
            <person name="Atkinson R."/>
            <person name="Karunairetnam S."/>
            <person name="Bulley S."/>
            <person name="Chunkath S."/>
            <person name="Hanley Z."/>
            <person name="Storey R."/>
            <person name="Thrimawithana A."/>
            <person name="Thomson S."/>
            <person name="David C."/>
            <person name="Testolin R."/>
        </authorList>
    </citation>
    <scope>NUCLEOTIDE SEQUENCE [LARGE SCALE GENOMIC DNA]</scope>
    <source>
        <strain evidence="2">cv. Red5</strain>
        <tissue evidence="1">Young leaf</tissue>
    </source>
</reference>
<protein>
    <submittedName>
        <fullName evidence="1">AT-hook motif nuclear-localized protein</fullName>
    </submittedName>
</protein>
<sequence length="165" mass="18857">MWWFNSHGGGRWWCEPSDGGGGSEHYIPPGALSPSLCLCYNHCRHNTGQCRQRLFTTTAPPPQRPYHRHYNDAGTTSFLHRCRISRSDLKPTMSPLPFHHHHYDIAAFINFIHWSNIYLPDLRSTPPPPRFLPPLSSASVKYFFFVKSGLDMFTGTLNSTTTILL</sequence>
<evidence type="ECO:0000313" key="2">
    <source>
        <dbReference type="Proteomes" id="UP000241394"/>
    </source>
</evidence>